<reference evidence="3 4" key="1">
    <citation type="submission" date="2024-05" db="EMBL/GenBank/DDBJ databases">
        <title>Culex pipiens pipiens assembly and annotation.</title>
        <authorList>
            <person name="Alout H."/>
            <person name="Durand T."/>
        </authorList>
    </citation>
    <scope>NUCLEOTIDE SEQUENCE [LARGE SCALE GENOMIC DNA]</scope>
    <source>
        <strain evidence="3">HA-2024</strain>
        <tissue evidence="3">Whole body</tissue>
    </source>
</reference>
<feature type="region of interest" description="Disordered" evidence="1">
    <location>
        <begin position="46"/>
        <end position="101"/>
    </location>
</feature>
<dbReference type="EMBL" id="JBEHCU010005551">
    <property type="protein sequence ID" value="KAL1399433.1"/>
    <property type="molecule type" value="Genomic_DNA"/>
</dbReference>
<dbReference type="InterPro" id="IPR032013">
    <property type="entry name" value="DUF4795"/>
</dbReference>
<evidence type="ECO:0000313" key="4">
    <source>
        <dbReference type="Proteomes" id="UP001562425"/>
    </source>
</evidence>
<feature type="non-terminal residue" evidence="3">
    <location>
        <position position="1"/>
    </location>
</feature>
<sequence length="444" mass="49305">DLVDFSFEKPKSGTVNLRLLYTLIRALIVGSKLEDLAVDVDLNVPQDQPGAVPEESFSSSQDEPSGSSDELGSGSIDLNSGNGSAEIDGTTSTSLESSGDREASASQLEAIMNLLRAYLVRLQALEHDVSGLKSGRAETLEMLNETLDQIGLLEGRLCEEQKKVARLSADLDCIGLIVGQHETKFEELDRGLDLLEIQLREVKCSIRCIEKERNQFMDAVRTVTEQINYFATVKADKAEVEAELALRAYAKDLNKYVPFDCFNIIQADVARNVALLHEDIFKLDRWIRSKIYDQDKRNLTKADIVDLETIRKEIAKLQFELKRFNQKEASKTKPPGSAAGTVTSKSRPSSCFACGDHAAQDDCGHPIPLLKPLLVPFGKPRDIFTMNRRSAGGSYTRIAPNERLVRSAVSLQIPCKDINKYYEAKQISGRDGCWYQADPDLPEN</sequence>
<feature type="region of interest" description="Disordered" evidence="1">
    <location>
        <begin position="326"/>
        <end position="346"/>
    </location>
</feature>
<evidence type="ECO:0000313" key="3">
    <source>
        <dbReference type="EMBL" id="KAL1399433.1"/>
    </source>
</evidence>
<name>A0ABD1DIQ7_CULPP</name>
<feature type="compositionally biased region" description="Low complexity" evidence="1">
    <location>
        <begin position="53"/>
        <end position="70"/>
    </location>
</feature>
<dbReference type="Pfam" id="PF16043">
    <property type="entry name" value="DUF4795"/>
    <property type="match status" value="1"/>
</dbReference>
<dbReference type="AlphaFoldDB" id="A0ABD1DIQ7"/>
<feature type="domain" description="DUF4795" evidence="2">
    <location>
        <begin position="181"/>
        <end position="356"/>
    </location>
</feature>
<evidence type="ECO:0000256" key="1">
    <source>
        <dbReference type="SAM" id="MobiDB-lite"/>
    </source>
</evidence>
<organism evidence="3 4">
    <name type="scientific">Culex pipiens pipiens</name>
    <name type="common">Northern house mosquito</name>
    <dbReference type="NCBI Taxonomy" id="38569"/>
    <lineage>
        <taxon>Eukaryota</taxon>
        <taxon>Metazoa</taxon>
        <taxon>Ecdysozoa</taxon>
        <taxon>Arthropoda</taxon>
        <taxon>Hexapoda</taxon>
        <taxon>Insecta</taxon>
        <taxon>Pterygota</taxon>
        <taxon>Neoptera</taxon>
        <taxon>Endopterygota</taxon>
        <taxon>Diptera</taxon>
        <taxon>Nematocera</taxon>
        <taxon>Culicoidea</taxon>
        <taxon>Culicidae</taxon>
        <taxon>Culicinae</taxon>
        <taxon>Culicini</taxon>
        <taxon>Culex</taxon>
        <taxon>Culex</taxon>
    </lineage>
</organism>
<keyword evidence="4" id="KW-1185">Reference proteome</keyword>
<gene>
    <name evidence="3" type="ORF">pipiens_008222</name>
</gene>
<dbReference type="Proteomes" id="UP001562425">
    <property type="component" value="Unassembled WGS sequence"/>
</dbReference>
<proteinExistence type="predicted"/>
<comment type="caution">
    <text evidence="3">The sequence shown here is derived from an EMBL/GenBank/DDBJ whole genome shotgun (WGS) entry which is preliminary data.</text>
</comment>
<evidence type="ECO:0000259" key="2">
    <source>
        <dbReference type="Pfam" id="PF16043"/>
    </source>
</evidence>
<feature type="compositionally biased region" description="Polar residues" evidence="1">
    <location>
        <begin position="76"/>
        <end position="97"/>
    </location>
</feature>
<protein>
    <recommendedName>
        <fullName evidence="2">DUF4795 domain-containing protein</fullName>
    </recommendedName>
</protein>
<accession>A0ABD1DIQ7</accession>